<accession>A0AAN9F6V1</accession>
<organism evidence="6 7">
    <name type="scientific">Crotalaria pallida</name>
    <name type="common">Smooth rattlebox</name>
    <name type="synonym">Crotalaria striata</name>
    <dbReference type="NCBI Taxonomy" id="3830"/>
    <lineage>
        <taxon>Eukaryota</taxon>
        <taxon>Viridiplantae</taxon>
        <taxon>Streptophyta</taxon>
        <taxon>Embryophyta</taxon>
        <taxon>Tracheophyta</taxon>
        <taxon>Spermatophyta</taxon>
        <taxon>Magnoliopsida</taxon>
        <taxon>eudicotyledons</taxon>
        <taxon>Gunneridae</taxon>
        <taxon>Pentapetalae</taxon>
        <taxon>rosids</taxon>
        <taxon>fabids</taxon>
        <taxon>Fabales</taxon>
        <taxon>Fabaceae</taxon>
        <taxon>Papilionoideae</taxon>
        <taxon>50 kb inversion clade</taxon>
        <taxon>genistoids sensu lato</taxon>
        <taxon>core genistoids</taxon>
        <taxon>Crotalarieae</taxon>
        <taxon>Crotalaria</taxon>
    </lineage>
</organism>
<comment type="subcellular location">
    <subcellularLocation>
        <location evidence="1">Nucleus</location>
    </subcellularLocation>
</comment>
<feature type="domain" description="BRX" evidence="5">
    <location>
        <begin position="137"/>
        <end position="167"/>
    </location>
</feature>
<proteinExistence type="inferred from homology"/>
<dbReference type="PANTHER" id="PTHR46058:SF2">
    <property type="entry name" value="PROTEIN BREVIS RADIX-LIKE 3"/>
    <property type="match status" value="1"/>
</dbReference>
<dbReference type="InterPro" id="IPR044532">
    <property type="entry name" value="BRX-like"/>
</dbReference>
<sequence>MFTCLSSSKKKNSERREADRNNDNTPRANTKTIGAQIKDIALKISNSLHLKPRTGSSGHILEGVQYPYMADVSALPTPHHWDYGGFRNRGGSSGTRHIRGSTRATTFRGELADFQTPSHHEASLISEIKEEDHVGSNEWIAEVEEGVQITFVSLPNGGNELRKLRFK</sequence>
<gene>
    <name evidence="6" type="ORF">RIF29_18926</name>
</gene>
<dbReference type="GO" id="GO:0005634">
    <property type="term" value="C:nucleus"/>
    <property type="evidence" value="ECO:0007669"/>
    <property type="project" value="UniProtKB-SubCell"/>
</dbReference>
<dbReference type="PANTHER" id="PTHR46058">
    <property type="entry name" value="PROTEIN BREVIS RADIX-LIKE 1"/>
    <property type="match status" value="1"/>
</dbReference>
<evidence type="ECO:0000313" key="7">
    <source>
        <dbReference type="Proteomes" id="UP001372338"/>
    </source>
</evidence>
<dbReference type="PROSITE" id="PS51514">
    <property type="entry name" value="BRX"/>
    <property type="match status" value="1"/>
</dbReference>
<protein>
    <recommendedName>
        <fullName evidence="5">BRX domain-containing protein</fullName>
    </recommendedName>
</protein>
<reference evidence="6 7" key="1">
    <citation type="submission" date="2024-01" db="EMBL/GenBank/DDBJ databases">
        <title>The genomes of 5 underutilized Papilionoideae crops provide insights into root nodulation and disease resistanc.</title>
        <authorList>
            <person name="Yuan L."/>
        </authorList>
    </citation>
    <scope>NUCLEOTIDE SEQUENCE [LARGE SCALE GENOMIC DNA]</scope>
    <source>
        <strain evidence="6">ZHUSHIDOU_FW_LH</strain>
        <tissue evidence="6">Leaf</tissue>
    </source>
</reference>
<keyword evidence="7" id="KW-1185">Reference proteome</keyword>
<dbReference type="Proteomes" id="UP001372338">
    <property type="component" value="Unassembled WGS sequence"/>
</dbReference>
<keyword evidence="3" id="KW-0539">Nucleus</keyword>
<dbReference type="Pfam" id="PF08381">
    <property type="entry name" value="BRX"/>
    <property type="match status" value="1"/>
</dbReference>
<evidence type="ECO:0000256" key="2">
    <source>
        <dbReference type="ARBA" id="ARBA00009057"/>
    </source>
</evidence>
<evidence type="ECO:0000313" key="6">
    <source>
        <dbReference type="EMBL" id="KAK7266283.1"/>
    </source>
</evidence>
<feature type="compositionally biased region" description="Polar residues" evidence="4">
    <location>
        <begin position="23"/>
        <end position="32"/>
    </location>
</feature>
<dbReference type="InterPro" id="IPR013591">
    <property type="entry name" value="Brevis_radix_dom"/>
</dbReference>
<comment type="similarity">
    <text evidence="2">Belongs to the BRX family.</text>
</comment>
<feature type="region of interest" description="Disordered" evidence="4">
    <location>
        <begin position="1"/>
        <end position="32"/>
    </location>
</feature>
<evidence type="ECO:0000256" key="3">
    <source>
        <dbReference type="ARBA" id="ARBA00023242"/>
    </source>
</evidence>
<dbReference type="EMBL" id="JAYWIO010000004">
    <property type="protein sequence ID" value="KAK7266283.1"/>
    <property type="molecule type" value="Genomic_DNA"/>
</dbReference>
<dbReference type="AlphaFoldDB" id="A0AAN9F6V1"/>
<evidence type="ECO:0000259" key="5">
    <source>
        <dbReference type="PROSITE" id="PS51514"/>
    </source>
</evidence>
<name>A0AAN9F6V1_CROPI</name>
<evidence type="ECO:0000256" key="1">
    <source>
        <dbReference type="ARBA" id="ARBA00004123"/>
    </source>
</evidence>
<comment type="caution">
    <text evidence="6">The sequence shown here is derived from an EMBL/GenBank/DDBJ whole genome shotgun (WGS) entry which is preliminary data.</text>
</comment>
<evidence type="ECO:0000256" key="4">
    <source>
        <dbReference type="SAM" id="MobiDB-lite"/>
    </source>
</evidence>